<dbReference type="VEuPathDB" id="VectorBase:GMOY004553"/>
<protein>
    <submittedName>
        <fullName evidence="2">Uncharacterized protein</fullName>
    </submittedName>
</protein>
<reference evidence="2" key="1">
    <citation type="submission" date="2020-05" db="UniProtKB">
        <authorList>
            <consortium name="EnsemblMetazoa"/>
        </authorList>
    </citation>
    <scope>IDENTIFICATION</scope>
    <source>
        <strain evidence="2">Yale</strain>
    </source>
</reference>
<keyword evidence="3" id="KW-1185">Reference proteome</keyword>
<dbReference type="EMBL" id="CCAG010011707">
    <property type="status" value="NOT_ANNOTATED_CDS"/>
    <property type="molecule type" value="Genomic_DNA"/>
</dbReference>
<dbReference type="EMBL" id="CCAG010011706">
    <property type="status" value="NOT_ANNOTATED_CDS"/>
    <property type="molecule type" value="Genomic_DNA"/>
</dbReference>
<feature type="region of interest" description="Disordered" evidence="1">
    <location>
        <begin position="81"/>
        <end position="119"/>
    </location>
</feature>
<name>A0A1B0FL63_GLOMM</name>
<dbReference type="EnsemblMetazoa" id="GMOY004553-RA">
    <property type="protein sequence ID" value="GMOY004553-PA"/>
    <property type="gene ID" value="GMOY004553"/>
</dbReference>
<evidence type="ECO:0000313" key="2">
    <source>
        <dbReference type="EnsemblMetazoa" id="GMOY004553-PA"/>
    </source>
</evidence>
<organism evidence="2 3">
    <name type="scientific">Glossina morsitans morsitans</name>
    <name type="common">Savannah tsetse fly</name>
    <dbReference type="NCBI Taxonomy" id="37546"/>
    <lineage>
        <taxon>Eukaryota</taxon>
        <taxon>Metazoa</taxon>
        <taxon>Ecdysozoa</taxon>
        <taxon>Arthropoda</taxon>
        <taxon>Hexapoda</taxon>
        <taxon>Insecta</taxon>
        <taxon>Pterygota</taxon>
        <taxon>Neoptera</taxon>
        <taxon>Endopterygota</taxon>
        <taxon>Diptera</taxon>
        <taxon>Brachycera</taxon>
        <taxon>Muscomorpha</taxon>
        <taxon>Hippoboscoidea</taxon>
        <taxon>Glossinidae</taxon>
        <taxon>Glossina</taxon>
    </lineage>
</organism>
<sequence>MQRCPYIHEMRERLLNDQPRESLPLEHMERANLLDNRQSAESQQVGTIVKLHADGYHTSPAHQRTPLVPRDLGEDFNLDFDDDFPIDAKRPKNANNHSSSLSQLNSATATRPTPAQPSPLKRLAREFLWGYLH</sequence>
<feature type="compositionally biased region" description="Low complexity" evidence="1">
    <location>
        <begin position="93"/>
        <end position="107"/>
    </location>
</feature>
<dbReference type="PhylomeDB" id="A0A1B0FL63"/>
<evidence type="ECO:0000256" key="1">
    <source>
        <dbReference type="SAM" id="MobiDB-lite"/>
    </source>
</evidence>
<accession>A0A1B0FL63</accession>
<evidence type="ECO:0000313" key="3">
    <source>
        <dbReference type="Proteomes" id="UP000092444"/>
    </source>
</evidence>
<dbReference type="Proteomes" id="UP000092444">
    <property type="component" value="Unassembled WGS sequence"/>
</dbReference>
<dbReference type="AlphaFoldDB" id="A0A1B0FL63"/>
<proteinExistence type="predicted"/>